<keyword evidence="4" id="KW-1185">Reference proteome</keyword>
<dbReference type="eggNOG" id="COG1647">
    <property type="taxonomic scope" value="Bacteria"/>
</dbReference>
<protein>
    <submittedName>
        <fullName evidence="3">Esterase/lipase</fullName>
    </submittedName>
</protein>
<dbReference type="SUPFAM" id="SSF53474">
    <property type="entry name" value="alpha/beta-Hydrolases"/>
    <property type="match status" value="1"/>
</dbReference>
<keyword evidence="1" id="KW-0472">Membrane</keyword>
<feature type="domain" description="Serine aminopeptidase S33" evidence="2">
    <location>
        <begin position="149"/>
        <end position="208"/>
    </location>
</feature>
<dbReference type="Proteomes" id="UP000006050">
    <property type="component" value="Chromosome"/>
</dbReference>
<organism evidence="3 4">
    <name type="scientific">Belliella baltica (strain DSM 15883 / CIP 108006 / LMG 21964 / BA134)</name>
    <dbReference type="NCBI Taxonomy" id="866536"/>
    <lineage>
        <taxon>Bacteria</taxon>
        <taxon>Pseudomonadati</taxon>
        <taxon>Bacteroidota</taxon>
        <taxon>Cytophagia</taxon>
        <taxon>Cytophagales</taxon>
        <taxon>Cyclobacteriaceae</taxon>
        <taxon>Belliella</taxon>
    </lineage>
</organism>
<evidence type="ECO:0000256" key="1">
    <source>
        <dbReference type="SAM" id="Phobius"/>
    </source>
</evidence>
<sequence length="344" mass="38745">MLKRILPIIMAIAIVLAVFYMLGPKASVQNLAGKYPEIPTTPVDLENYVFQKEDTVKGLKPGNEAKIIWADPLNKEKTPYSIVYIHGFGASEMEGNPVNRKLAEYFGANLFLARLPEHGIDRVDAMKHLNAPKLMNGAREAYMIGKSLGDSVIVVGTSMGGALSINLASERSDMKALVLYSPAVGVNGDMLEQFFQPWRKFIFENFMLENGTRTMKREGEKAKYWSEQYHVNSYESLAVLIKSTMNDSTFQKITQPLFLGYFYKNEKEQDFVVSVPKMLDMYEKVSTPADQKYKNPFPESGDHVIASDITSKDWKGVLKSTIEFLEKLPLLNKTDSLSDNEILP</sequence>
<feature type="transmembrane region" description="Helical" evidence="1">
    <location>
        <begin position="5"/>
        <end position="23"/>
    </location>
</feature>
<evidence type="ECO:0000313" key="4">
    <source>
        <dbReference type="Proteomes" id="UP000006050"/>
    </source>
</evidence>
<evidence type="ECO:0000313" key="3">
    <source>
        <dbReference type="EMBL" id="AFL85163.1"/>
    </source>
</evidence>
<gene>
    <name evidence="3" type="ordered locus">Belba_2618</name>
</gene>
<dbReference type="STRING" id="866536.Belba_2618"/>
<dbReference type="HOGENOM" id="CLU_070536_0_0_10"/>
<proteinExistence type="predicted"/>
<dbReference type="InterPro" id="IPR022742">
    <property type="entry name" value="Hydrolase_4"/>
</dbReference>
<keyword evidence="1" id="KW-0812">Transmembrane</keyword>
<reference evidence="4" key="1">
    <citation type="submission" date="2012-06" db="EMBL/GenBank/DDBJ databases">
        <title>The complete genome of Belliella baltica DSM 15883.</title>
        <authorList>
            <person name="Lucas S."/>
            <person name="Copeland A."/>
            <person name="Lapidus A."/>
            <person name="Goodwin L."/>
            <person name="Pitluck S."/>
            <person name="Peters L."/>
            <person name="Mikhailova N."/>
            <person name="Davenport K."/>
            <person name="Kyrpides N."/>
            <person name="Mavromatis K."/>
            <person name="Pagani I."/>
            <person name="Ivanova N."/>
            <person name="Ovchinnikova G."/>
            <person name="Zeytun A."/>
            <person name="Detter J.C."/>
            <person name="Han C."/>
            <person name="Land M."/>
            <person name="Hauser L."/>
            <person name="Markowitz V."/>
            <person name="Cheng J.-F."/>
            <person name="Hugenholtz P."/>
            <person name="Woyke T."/>
            <person name="Wu D."/>
            <person name="Tindall B."/>
            <person name="Pomrenke H."/>
            <person name="Brambilla E."/>
            <person name="Klenk H.-P."/>
            <person name="Eisen J.A."/>
        </authorList>
    </citation>
    <scope>NUCLEOTIDE SEQUENCE [LARGE SCALE GENOMIC DNA]</scope>
    <source>
        <strain evidence="4">DSM 15883 / CIP 108006 / LMG 21964 / BA134</strain>
    </source>
</reference>
<name>I3Z7E5_BELBD</name>
<dbReference type="Gene3D" id="3.40.50.1820">
    <property type="entry name" value="alpha/beta hydrolase"/>
    <property type="match status" value="1"/>
</dbReference>
<dbReference type="RefSeq" id="WP_014773116.1">
    <property type="nucleotide sequence ID" value="NC_018010.1"/>
</dbReference>
<dbReference type="EMBL" id="CP003281">
    <property type="protein sequence ID" value="AFL85163.1"/>
    <property type="molecule type" value="Genomic_DNA"/>
</dbReference>
<dbReference type="PATRIC" id="fig|866536.3.peg.2700"/>
<dbReference type="AlphaFoldDB" id="I3Z7E5"/>
<dbReference type="OrthoDB" id="5416147at2"/>
<keyword evidence="1" id="KW-1133">Transmembrane helix</keyword>
<dbReference type="Pfam" id="PF12146">
    <property type="entry name" value="Hydrolase_4"/>
    <property type="match status" value="1"/>
</dbReference>
<evidence type="ECO:0000259" key="2">
    <source>
        <dbReference type="Pfam" id="PF12146"/>
    </source>
</evidence>
<accession>I3Z7E5</accession>
<dbReference type="KEGG" id="bbd:Belba_2618"/>
<dbReference type="InterPro" id="IPR029058">
    <property type="entry name" value="AB_hydrolase_fold"/>
</dbReference>